<gene>
    <name evidence="2" type="primary">yejL</name>
    <name evidence="2" type="ORF">NCTC12282_05494</name>
</gene>
<dbReference type="Gene3D" id="1.10.3390.10">
    <property type="entry name" value="YejL-like"/>
    <property type="match status" value="1"/>
</dbReference>
<dbReference type="NCBIfam" id="NF010242">
    <property type="entry name" value="PRK13689.1"/>
    <property type="match status" value="1"/>
</dbReference>
<name>A0A484ZWX9_9GAMM</name>
<sequence>MYKLQKITDCYGKIDTLKLTNTHNKHIPMPQASRYSDEQVEKLLTELVNVLEKNKTPTDLSLMLLGNMITNLINTSIAPAKRPVIVRSFIEALQASIKDDKAH</sequence>
<evidence type="ECO:0000313" key="2">
    <source>
        <dbReference type="EMBL" id="VFS51843.1"/>
    </source>
</evidence>
<protein>
    <recommendedName>
        <fullName evidence="1">UPF0352 protein NCTC12282_05494</fullName>
    </recommendedName>
</protein>
<accession>A0A484ZWX9</accession>
<reference evidence="2 3" key="1">
    <citation type="submission" date="2019-03" db="EMBL/GenBank/DDBJ databases">
        <authorList>
            <consortium name="Pathogen Informatics"/>
        </authorList>
    </citation>
    <scope>NUCLEOTIDE SEQUENCE [LARGE SCALE GENOMIC DNA]</scope>
    <source>
        <strain evidence="2 3">NCTC12282</strain>
    </source>
</reference>
<evidence type="ECO:0000313" key="3">
    <source>
        <dbReference type="Proteomes" id="UP000373449"/>
    </source>
</evidence>
<dbReference type="HAMAP" id="MF_00816">
    <property type="entry name" value="UPF0352"/>
    <property type="match status" value="1"/>
</dbReference>
<dbReference type="InterPro" id="IPR023202">
    <property type="entry name" value="YejL_sf"/>
</dbReference>
<comment type="similarity">
    <text evidence="1">Belongs to the UPF0352 family.</text>
</comment>
<dbReference type="Proteomes" id="UP000373449">
    <property type="component" value="Unassembled WGS sequence"/>
</dbReference>
<dbReference type="SUPFAM" id="SSF158651">
    <property type="entry name" value="YejL-like"/>
    <property type="match status" value="1"/>
</dbReference>
<dbReference type="EMBL" id="CAADJA010000002">
    <property type="protein sequence ID" value="VFS51843.1"/>
    <property type="molecule type" value="Genomic_DNA"/>
</dbReference>
<dbReference type="AlphaFoldDB" id="A0A484ZWX9"/>
<dbReference type="Pfam" id="PF07208">
    <property type="entry name" value="DUF1414"/>
    <property type="match status" value="1"/>
</dbReference>
<dbReference type="InterPro" id="IPR009857">
    <property type="entry name" value="UPF0352"/>
</dbReference>
<evidence type="ECO:0000256" key="1">
    <source>
        <dbReference type="HAMAP-Rule" id="MF_00816"/>
    </source>
</evidence>
<proteinExistence type="inferred from homology"/>
<organism evidence="2 3">
    <name type="scientific">Budvicia aquatica</name>
    <dbReference type="NCBI Taxonomy" id="82979"/>
    <lineage>
        <taxon>Bacteria</taxon>
        <taxon>Pseudomonadati</taxon>
        <taxon>Pseudomonadota</taxon>
        <taxon>Gammaproteobacteria</taxon>
        <taxon>Enterobacterales</taxon>
        <taxon>Budviciaceae</taxon>
        <taxon>Budvicia</taxon>
    </lineage>
</organism>